<sequence length="170" mass="19410">MEKSGKLVTSATTRNRFGHTGLSKDVTPQDTDVILKEDDEENLPLAVWLERHAVETFSKEVLGDYQSCDDEVFTSDIPTGEDIVCDINEKNSTKPNFRKRQDDAEEECEIVAPSIAQVKAAANVLRVYFSTENMDTKTMYSFTVVDKKNDKLYLNSNRKQSKITNFFHRM</sequence>
<proteinExistence type="predicted"/>
<protein>
    <submittedName>
        <fullName evidence="1">Uncharacterized protein</fullName>
    </submittedName>
</protein>
<reference evidence="1 2" key="1">
    <citation type="journal article" date="2022" name="Nat. Ecol. Evol.">
        <title>A masculinizing supergene underlies an exaggerated male reproductive morph in a spider.</title>
        <authorList>
            <person name="Hendrickx F."/>
            <person name="De Corte Z."/>
            <person name="Sonet G."/>
            <person name="Van Belleghem S.M."/>
            <person name="Kostlbacher S."/>
            <person name="Vangestel C."/>
        </authorList>
    </citation>
    <scope>NUCLEOTIDE SEQUENCE [LARGE SCALE GENOMIC DNA]</scope>
    <source>
        <strain evidence="1">W744_W776</strain>
    </source>
</reference>
<keyword evidence="2" id="KW-1185">Reference proteome</keyword>
<evidence type="ECO:0000313" key="1">
    <source>
        <dbReference type="EMBL" id="KAG8176167.1"/>
    </source>
</evidence>
<dbReference type="EMBL" id="JAFNEN010000915">
    <property type="protein sequence ID" value="KAG8176167.1"/>
    <property type="molecule type" value="Genomic_DNA"/>
</dbReference>
<gene>
    <name evidence="1" type="ORF">JTE90_012957</name>
</gene>
<dbReference type="AlphaFoldDB" id="A0AAV6TW27"/>
<accession>A0AAV6TW27</accession>
<dbReference type="Proteomes" id="UP000827092">
    <property type="component" value="Unassembled WGS sequence"/>
</dbReference>
<evidence type="ECO:0000313" key="2">
    <source>
        <dbReference type="Proteomes" id="UP000827092"/>
    </source>
</evidence>
<name>A0AAV6TW27_9ARAC</name>
<comment type="caution">
    <text evidence="1">The sequence shown here is derived from an EMBL/GenBank/DDBJ whole genome shotgun (WGS) entry which is preliminary data.</text>
</comment>
<organism evidence="1 2">
    <name type="scientific">Oedothorax gibbosus</name>
    <dbReference type="NCBI Taxonomy" id="931172"/>
    <lineage>
        <taxon>Eukaryota</taxon>
        <taxon>Metazoa</taxon>
        <taxon>Ecdysozoa</taxon>
        <taxon>Arthropoda</taxon>
        <taxon>Chelicerata</taxon>
        <taxon>Arachnida</taxon>
        <taxon>Araneae</taxon>
        <taxon>Araneomorphae</taxon>
        <taxon>Entelegynae</taxon>
        <taxon>Araneoidea</taxon>
        <taxon>Linyphiidae</taxon>
        <taxon>Erigoninae</taxon>
        <taxon>Oedothorax</taxon>
    </lineage>
</organism>